<feature type="compositionally biased region" description="Polar residues" evidence="1">
    <location>
        <begin position="1090"/>
        <end position="1100"/>
    </location>
</feature>
<accession>A0A9P5H5Q0</accession>
<comment type="caution">
    <text evidence="3">The sequence shown here is derived from an EMBL/GenBank/DDBJ whole genome shotgun (WGS) entry which is preliminary data.</text>
</comment>
<feature type="compositionally biased region" description="Acidic residues" evidence="1">
    <location>
        <begin position="1410"/>
        <end position="1420"/>
    </location>
</feature>
<keyword evidence="4" id="KW-1185">Reference proteome</keyword>
<feature type="compositionally biased region" description="Polar residues" evidence="1">
    <location>
        <begin position="480"/>
        <end position="492"/>
    </location>
</feature>
<feature type="compositionally biased region" description="Acidic residues" evidence="1">
    <location>
        <begin position="1391"/>
        <end position="1403"/>
    </location>
</feature>
<feature type="region of interest" description="Disordered" evidence="1">
    <location>
        <begin position="718"/>
        <end position="740"/>
    </location>
</feature>
<protein>
    <submittedName>
        <fullName evidence="3">Uncharacterized protein</fullName>
    </submittedName>
</protein>
<feature type="compositionally biased region" description="Low complexity" evidence="1">
    <location>
        <begin position="461"/>
        <end position="479"/>
    </location>
</feature>
<evidence type="ECO:0000256" key="2">
    <source>
        <dbReference type="SAM" id="Phobius"/>
    </source>
</evidence>
<feature type="region of interest" description="Disordered" evidence="1">
    <location>
        <begin position="223"/>
        <end position="254"/>
    </location>
</feature>
<proteinExistence type="predicted"/>
<evidence type="ECO:0000313" key="4">
    <source>
        <dbReference type="Proteomes" id="UP000722485"/>
    </source>
</evidence>
<name>A0A9P5H5Q0_9HYPO</name>
<feature type="transmembrane region" description="Helical" evidence="2">
    <location>
        <begin position="43"/>
        <end position="59"/>
    </location>
</feature>
<feature type="transmembrane region" description="Helical" evidence="2">
    <location>
        <begin position="191"/>
        <end position="215"/>
    </location>
</feature>
<feature type="region of interest" description="Disordered" evidence="1">
    <location>
        <begin position="789"/>
        <end position="845"/>
    </location>
</feature>
<feature type="transmembrane region" description="Helical" evidence="2">
    <location>
        <begin position="147"/>
        <end position="170"/>
    </location>
</feature>
<gene>
    <name evidence="3" type="ORF">G7Z17_g8820</name>
</gene>
<feature type="region of interest" description="Disordered" evidence="1">
    <location>
        <begin position="1437"/>
        <end position="1500"/>
    </location>
</feature>
<evidence type="ECO:0000256" key="1">
    <source>
        <dbReference type="SAM" id="MobiDB-lite"/>
    </source>
</evidence>
<feature type="region of interest" description="Disordered" evidence="1">
    <location>
        <begin position="618"/>
        <end position="641"/>
    </location>
</feature>
<feature type="region of interest" description="Disordered" evidence="1">
    <location>
        <begin position="941"/>
        <end position="980"/>
    </location>
</feature>
<feature type="compositionally biased region" description="Polar residues" evidence="1">
    <location>
        <begin position="223"/>
        <end position="252"/>
    </location>
</feature>
<feature type="compositionally biased region" description="Basic residues" evidence="1">
    <location>
        <begin position="1309"/>
        <end position="1319"/>
    </location>
</feature>
<keyword evidence="2" id="KW-0812">Transmembrane</keyword>
<feature type="compositionally biased region" description="Polar residues" evidence="1">
    <location>
        <begin position="814"/>
        <end position="831"/>
    </location>
</feature>
<keyword evidence="2" id="KW-0472">Membrane</keyword>
<feature type="transmembrane region" description="Helical" evidence="2">
    <location>
        <begin position="12"/>
        <end position="31"/>
    </location>
</feature>
<dbReference type="EMBL" id="JAANBB010000234">
    <property type="protein sequence ID" value="KAF7545887.1"/>
    <property type="molecule type" value="Genomic_DNA"/>
</dbReference>
<dbReference type="Proteomes" id="UP000722485">
    <property type="component" value="Unassembled WGS sequence"/>
</dbReference>
<dbReference type="OrthoDB" id="5370537at2759"/>
<feature type="region of interest" description="Disordered" evidence="1">
    <location>
        <begin position="445"/>
        <end position="492"/>
    </location>
</feature>
<feature type="compositionally biased region" description="Low complexity" evidence="1">
    <location>
        <begin position="795"/>
        <end position="809"/>
    </location>
</feature>
<feature type="compositionally biased region" description="Polar residues" evidence="1">
    <location>
        <begin position="552"/>
        <end position="564"/>
    </location>
</feature>
<feature type="compositionally biased region" description="Basic and acidic residues" evidence="1">
    <location>
        <begin position="944"/>
        <end position="955"/>
    </location>
</feature>
<feature type="region of interest" description="Disordered" evidence="1">
    <location>
        <begin position="1299"/>
        <end position="1319"/>
    </location>
</feature>
<feature type="region of interest" description="Disordered" evidence="1">
    <location>
        <begin position="526"/>
        <end position="577"/>
    </location>
</feature>
<organism evidence="3 4">
    <name type="scientific">Cylindrodendrum hubeiense</name>
    <dbReference type="NCBI Taxonomy" id="595255"/>
    <lineage>
        <taxon>Eukaryota</taxon>
        <taxon>Fungi</taxon>
        <taxon>Dikarya</taxon>
        <taxon>Ascomycota</taxon>
        <taxon>Pezizomycotina</taxon>
        <taxon>Sordariomycetes</taxon>
        <taxon>Hypocreomycetidae</taxon>
        <taxon>Hypocreales</taxon>
        <taxon>Nectriaceae</taxon>
        <taxon>Cylindrodendrum</taxon>
    </lineage>
</organism>
<feature type="transmembrane region" description="Helical" evidence="2">
    <location>
        <begin position="113"/>
        <end position="132"/>
    </location>
</feature>
<keyword evidence="2" id="KW-1133">Transmembrane helix</keyword>
<reference evidence="3" key="1">
    <citation type="submission" date="2020-03" db="EMBL/GenBank/DDBJ databases">
        <title>Draft Genome Sequence of Cylindrodendrum hubeiense.</title>
        <authorList>
            <person name="Buettner E."/>
            <person name="Kellner H."/>
        </authorList>
    </citation>
    <scope>NUCLEOTIDE SEQUENCE</scope>
    <source>
        <strain evidence="3">IHI 201604</strain>
    </source>
</reference>
<feature type="compositionally biased region" description="Polar residues" evidence="1">
    <location>
        <begin position="1107"/>
        <end position="1129"/>
    </location>
</feature>
<sequence length="1500" mass="161876">MADSTNTQALIAAFTFGIVFNAATGAAFLYLKGHASSILRDGLRLVLVTFLATSALWAQTDFITTLINVNSSTGCQVAIVFASTFDQIARISLQQAIIWAIGHHDRVSQAESLLTQAALFLRFTLGAVFIALQRPQLDTVCVTSTSILPFGVVLLIADLAFTTAILARVISFGMLKDIQQRTTSSSRSRAALLTIVGLGLWTGMSAPLMLGISLAPSKEDSINLTDDATSRGPNTTRQLQSRDISTGDSTLPPSRYEELKDNALASFRASQLQASQPRIAPLGSTATLPVISRPYVGQATTGIGGVPVQGQFFPPMRSQTLPVSMETRDLKKRPGLVTRKGTKLMISNPVLSEASEQKVMTKISTVDLATAAQNERDRANGGYVLESSAPFGSRMELQAPPIPPRAFKRQSQILNGEAVANPYAFGGSKAPELWSREKSIAATSATMLSPGMEELRRRSPRQAPDDTQTTTATPRRPQTGGSSQQQQFPVRMSSLQQNRISSLTKPLPNAPLPPSTVNFSFPVDPQKSVLPLQPQSVKPGIRPSRDGPEFPSSITPSLANSPVLTPTKPGLPSNPRASRMKMLGKDRAVAQEQTVMFMKSIEYNNPAAVKRVVDSAKEKQSIKSPARSASMVHRPRPIPRLPSIDRAIFPAEGSPNMHEHKRSLSNGVSRSKTLMMFPAVPNSGKLVPLPPLPKSAGILLRTQPDDARSMTWDEKMDMFYPPENGSARSSIAGSMRRRSRSVPEVPIMPMMLLDDKADMASPRNSMYHTDASARTSVATQSISNLLEDFPRPQESASSTKAKSAVSSSKGANRELNSNASKLPTQKTSSKNVADRRSSPILPAEDLSMFSPYSEARSRDDDASTNWGSIHSPVTFVNVQKARAVDVPAVPKLHLPHDVAEVAAGTVPPPGRDGDMGASTVAAELAVNHGVEPALEVVSAEESQEGEHGWHRRVGEECPSFSDRGQIVKPRKVPPPTPLLLNRTNMVPMAVQAEPSPLESPEHALAMIQEQLRKLEDPGRESASSGQRERMTLLADLETELGQQEYQWHGLRGTLLVRDSQSTLGATPNLDSLHGSGRRSFTTPLREDSLQAASSTKQVSRQLLPEQSVGNAGHPSQASDPTHGGMSQQALARDQTAYVGIRADVPTKAANKNESLQVVAGSRESLFSLSETALRCTDSAGSEYDREPRVVHTLPARTLWCPVSSDAAVSGATQAFLWTPATKTAALEIVPDQSVPDVVRRRVEKDLEPLAIESSGLWEKPMCERRFSQHGLWRSAMRPVSGEAQPQAKAELEVEAALEPVKEQQVSRPATRRPPRKSKRVTMLADILESPKPLDRRGTLGIFQFPWGEMSDMPSVPARPLTMMAMAGTMTTGQGRERVGVDSRNAAGETSFFEDYEAEEDGDSDYGSFSESEDDDDDDGFDETVLWEIASLLKPSQERGSNGVFFPTGGAPHLAPQRGEDGATGLPSDEGADGEEFDGKTPSHPFVYGPIGGPAMGASVV</sequence>
<feature type="region of interest" description="Disordered" evidence="1">
    <location>
        <begin position="1387"/>
        <end position="1420"/>
    </location>
</feature>
<feature type="region of interest" description="Disordered" evidence="1">
    <location>
        <begin position="1064"/>
        <end position="1130"/>
    </location>
</feature>
<evidence type="ECO:0000313" key="3">
    <source>
        <dbReference type="EMBL" id="KAF7545887.1"/>
    </source>
</evidence>